<feature type="region of interest" description="Disordered" evidence="21">
    <location>
        <begin position="460"/>
        <end position="485"/>
    </location>
</feature>
<evidence type="ECO:0000256" key="8">
    <source>
        <dbReference type="ARBA" id="ARBA00022848"/>
    </source>
</evidence>
<dbReference type="PANTHER" id="PTHR24286:SF101">
    <property type="entry name" value="CYTOCHROME P450 26A1"/>
    <property type="match status" value="1"/>
</dbReference>
<dbReference type="PRINTS" id="PR00465">
    <property type="entry name" value="EP450IV"/>
</dbReference>
<dbReference type="InterPro" id="IPR036396">
    <property type="entry name" value="Cyt_P450_sf"/>
</dbReference>
<dbReference type="FunFam" id="1.10.630.10:FF:000041">
    <property type="entry name" value="Cytochrome P450 26A1 isoform 1"/>
    <property type="match status" value="1"/>
</dbReference>
<dbReference type="GO" id="GO:0005506">
    <property type="term" value="F:iron ion binding"/>
    <property type="evidence" value="ECO:0007669"/>
    <property type="project" value="InterPro"/>
</dbReference>
<evidence type="ECO:0000256" key="12">
    <source>
        <dbReference type="ARBA" id="ARBA00023098"/>
    </source>
</evidence>
<evidence type="ECO:0000256" key="7">
    <source>
        <dbReference type="ARBA" id="ARBA00022824"/>
    </source>
</evidence>
<keyword evidence="6 20" id="KW-0479">Metal-binding</keyword>
<evidence type="ECO:0000256" key="9">
    <source>
        <dbReference type="ARBA" id="ARBA00023002"/>
    </source>
</evidence>
<comment type="catalytic activity">
    <reaction evidence="15">
        <text>all-trans-retinoate + reduced [NADPH--hemoprotein reductase] + O2 = all-trans-18-hydroxyretinoate + oxidized [NADPH--hemoprotein reductase] + H2O + H(+)</text>
        <dbReference type="Rhea" id="RHEA:55856"/>
        <dbReference type="Rhea" id="RHEA-COMP:11964"/>
        <dbReference type="Rhea" id="RHEA-COMP:11965"/>
        <dbReference type="ChEBI" id="CHEBI:15377"/>
        <dbReference type="ChEBI" id="CHEBI:15378"/>
        <dbReference type="ChEBI" id="CHEBI:15379"/>
        <dbReference type="ChEBI" id="CHEBI:35291"/>
        <dbReference type="ChEBI" id="CHEBI:57618"/>
        <dbReference type="ChEBI" id="CHEBI:58210"/>
        <dbReference type="ChEBI" id="CHEBI:139258"/>
    </reaction>
    <physiologicalReaction direction="left-to-right" evidence="15">
        <dbReference type="Rhea" id="RHEA:55857"/>
    </physiologicalReaction>
</comment>
<name>L5ME51_MYODS</name>
<keyword evidence="7" id="KW-0256">Endoplasmic reticulum</keyword>
<evidence type="ECO:0000256" key="10">
    <source>
        <dbReference type="ARBA" id="ARBA00023004"/>
    </source>
</evidence>
<keyword evidence="23" id="KW-1185">Reference proteome</keyword>
<evidence type="ECO:0000256" key="16">
    <source>
        <dbReference type="ARBA" id="ARBA00049389"/>
    </source>
</evidence>
<dbReference type="SUPFAM" id="SSF48264">
    <property type="entry name" value="Cytochrome P450"/>
    <property type="match status" value="1"/>
</dbReference>
<dbReference type="Gene3D" id="1.10.630.10">
    <property type="entry name" value="Cytochrome P450"/>
    <property type="match status" value="1"/>
</dbReference>
<evidence type="ECO:0000256" key="13">
    <source>
        <dbReference type="ARBA" id="ARBA00023136"/>
    </source>
</evidence>
<dbReference type="GO" id="GO:0008401">
    <property type="term" value="F:retinoic acid 4-hydroxylase activity"/>
    <property type="evidence" value="ECO:0007669"/>
    <property type="project" value="UniProtKB-ARBA"/>
</dbReference>
<dbReference type="GO" id="GO:0034653">
    <property type="term" value="P:retinoic acid catabolic process"/>
    <property type="evidence" value="ECO:0007669"/>
    <property type="project" value="UniProtKB-ARBA"/>
</dbReference>
<organism evidence="22 23">
    <name type="scientific">Myotis davidii</name>
    <name type="common">David's myotis</name>
    <dbReference type="NCBI Taxonomy" id="225400"/>
    <lineage>
        <taxon>Eukaryota</taxon>
        <taxon>Metazoa</taxon>
        <taxon>Chordata</taxon>
        <taxon>Craniata</taxon>
        <taxon>Vertebrata</taxon>
        <taxon>Euteleostomi</taxon>
        <taxon>Mammalia</taxon>
        <taxon>Eutheria</taxon>
        <taxon>Laurasiatheria</taxon>
        <taxon>Chiroptera</taxon>
        <taxon>Yangochiroptera</taxon>
        <taxon>Vespertilionidae</taxon>
        <taxon>Myotis</taxon>
    </lineage>
</organism>
<keyword evidence="5 20" id="KW-0349">Heme</keyword>
<dbReference type="GO" id="GO:0016125">
    <property type="term" value="P:sterol metabolic process"/>
    <property type="evidence" value="ECO:0007669"/>
    <property type="project" value="TreeGrafter"/>
</dbReference>
<feature type="region of interest" description="Disordered" evidence="21">
    <location>
        <begin position="17"/>
        <end position="44"/>
    </location>
</feature>
<evidence type="ECO:0000313" key="23">
    <source>
        <dbReference type="Proteomes" id="UP000010556"/>
    </source>
</evidence>
<dbReference type="AlphaFoldDB" id="L5ME51"/>
<dbReference type="InterPro" id="IPR002403">
    <property type="entry name" value="Cyt_P450_E_grp-IV"/>
</dbReference>
<keyword evidence="10 20" id="KW-0408">Iron</keyword>
<evidence type="ECO:0000256" key="3">
    <source>
        <dbReference type="ARBA" id="ARBA00004406"/>
    </source>
</evidence>
<protein>
    <recommendedName>
        <fullName evidence="14">Cytochrome P450 26A1</fullName>
    </recommendedName>
    <alternativeName>
        <fullName evidence="19">Retinoic acid 4-hydroxylase</fullName>
    </alternativeName>
    <alternativeName>
        <fullName evidence="18">Retinoic acid-metabolizing cytochrome</fullName>
    </alternativeName>
</protein>
<comment type="cofactor">
    <cofactor evidence="1 20">
        <name>heme</name>
        <dbReference type="ChEBI" id="CHEBI:30413"/>
    </cofactor>
</comment>
<dbReference type="Pfam" id="PF00067">
    <property type="entry name" value="p450"/>
    <property type="match status" value="1"/>
</dbReference>
<proteinExistence type="inferred from homology"/>
<reference evidence="23" key="1">
    <citation type="journal article" date="2013" name="Science">
        <title>Comparative analysis of bat genomes provides insight into the evolution of flight and immunity.</title>
        <authorList>
            <person name="Zhang G."/>
            <person name="Cowled C."/>
            <person name="Shi Z."/>
            <person name="Huang Z."/>
            <person name="Bishop-Lilly K.A."/>
            <person name="Fang X."/>
            <person name="Wynne J.W."/>
            <person name="Xiong Z."/>
            <person name="Baker M.L."/>
            <person name="Zhao W."/>
            <person name="Tachedjian M."/>
            <person name="Zhu Y."/>
            <person name="Zhou P."/>
            <person name="Jiang X."/>
            <person name="Ng J."/>
            <person name="Yang L."/>
            <person name="Wu L."/>
            <person name="Xiao J."/>
            <person name="Feng Y."/>
            <person name="Chen Y."/>
            <person name="Sun X."/>
            <person name="Zhang Y."/>
            <person name="Marsh G.A."/>
            <person name="Crameri G."/>
            <person name="Broder C.C."/>
            <person name="Frey K.G."/>
            <person name="Wang L.F."/>
            <person name="Wang J."/>
        </authorList>
    </citation>
    <scope>NUCLEOTIDE SEQUENCE [LARGE SCALE GENOMIC DNA]</scope>
</reference>
<evidence type="ECO:0000256" key="1">
    <source>
        <dbReference type="ARBA" id="ARBA00001971"/>
    </source>
</evidence>
<sequence length="485" mass="54766">MGFPFFGETLQMVLQPGQARRGGRDYRWDRGEPEARSSPAPPHARLSTAFLSQRGKFLQMKRRKYGFIYKTHLFGRPTVRVMGADNVRRILLGEHRLVSVHWPASVRTILGSGCLSNLHDSSHKQRKKVIMQAFSREALQCYVPVITEEVGNCLEQWLSCGERGLLVYPQVKRLMFRIAMRILLGCESRLASGGDAEQQLVEAFEEMTRNLFSLPIDVPFSGLYRGMKARNLIHARIEENIRAKICGLRAAEAGAGYKDALQLLIEHSWERGERLDMQASGSFGRSTAEFGLEVFQLKQSSTELLFGGHETTASAATSLITYLGLYPHVLQKVREELKSKDLLCKTNQDNKLDIETLEQLKYIGCVIKETLRLNPPVPGGFRVALKTFELNGYQIPKGWNVIYSICDTHDVADIFTNKEEFNPDRFMLPHPDDASRTEHALRRVSEKKEMRAPCKEKLEPFGDGTATCERASSLSLGASEQERGN</sequence>
<evidence type="ECO:0000256" key="20">
    <source>
        <dbReference type="PIRSR" id="PIRSR602403-1"/>
    </source>
</evidence>
<evidence type="ECO:0000256" key="18">
    <source>
        <dbReference type="ARBA" id="ARBA00075400"/>
    </source>
</evidence>
<dbReference type="EMBL" id="KB101390">
    <property type="protein sequence ID" value="ELK36656.1"/>
    <property type="molecule type" value="Genomic_DNA"/>
</dbReference>
<dbReference type="PANTHER" id="PTHR24286">
    <property type="entry name" value="CYTOCHROME P450 26"/>
    <property type="match status" value="1"/>
</dbReference>
<keyword evidence="11" id="KW-0503">Monooxygenase</keyword>
<evidence type="ECO:0000256" key="6">
    <source>
        <dbReference type="ARBA" id="ARBA00022723"/>
    </source>
</evidence>
<comment type="subcellular location">
    <subcellularLocation>
        <location evidence="3">Endoplasmic reticulum membrane</location>
        <topology evidence="3">Peripheral membrane protein</topology>
    </subcellularLocation>
    <subcellularLocation>
        <location evidence="2">Microsome membrane</location>
        <topology evidence="2">Peripheral membrane protein</topology>
    </subcellularLocation>
</comment>
<evidence type="ECO:0000256" key="15">
    <source>
        <dbReference type="ARBA" id="ARBA00047395"/>
    </source>
</evidence>
<keyword evidence="8" id="KW-0492">Microsome</keyword>
<dbReference type="Proteomes" id="UP000010556">
    <property type="component" value="Unassembled WGS sequence"/>
</dbReference>
<comment type="similarity">
    <text evidence="4">Belongs to the cytochrome P450 family.</text>
</comment>
<evidence type="ECO:0000256" key="4">
    <source>
        <dbReference type="ARBA" id="ARBA00010617"/>
    </source>
</evidence>
<evidence type="ECO:0000313" key="22">
    <source>
        <dbReference type="EMBL" id="ELK36656.1"/>
    </source>
</evidence>
<comment type="catalytic activity">
    <reaction evidence="16">
        <text>all-trans-retinoate + reduced [NADPH--hemoprotein reductase] + O2 = all-trans-(4S)-hydroxyretinoate + oxidized [NADPH--hemoprotein reductase] + H2O + H(+)</text>
        <dbReference type="Rhea" id="RHEA:51492"/>
        <dbReference type="Rhea" id="RHEA-COMP:11964"/>
        <dbReference type="Rhea" id="RHEA-COMP:11965"/>
        <dbReference type="ChEBI" id="CHEBI:15377"/>
        <dbReference type="ChEBI" id="CHEBI:15378"/>
        <dbReference type="ChEBI" id="CHEBI:15379"/>
        <dbReference type="ChEBI" id="CHEBI:35291"/>
        <dbReference type="ChEBI" id="CHEBI:57618"/>
        <dbReference type="ChEBI" id="CHEBI:58210"/>
        <dbReference type="ChEBI" id="CHEBI:134185"/>
    </reaction>
    <physiologicalReaction direction="left-to-right" evidence="16">
        <dbReference type="Rhea" id="RHEA:51493"/>
    </physiologicalReaction>
</comment>
<comment type="catalytic activity">
    <reaction evidence="17">
        <text>all-trans-(4S)-hydroxyretinoate + reduced [NADPH--hemoprotein reductase] + O2 = all-trans-(4S,16)-dihydroxyretinoate + oxidized [NADPH--hemoprotein reductase] + H2O + H(+)</text>
        <dbReference type="Rhea" id="RHEA:51632"/>
        <dbReference type="Rhea" id="RHEA-COMP:11964"/>
        <dbReference type="Rhea" id="RHEA-COMP:11965"/>
        <dbReference type="ChEBI" id="CHEBI:15377"/>
        <dbReference type="ChEBI" id="CHEBI:15378"/>
        <dbReference type="ChEBI" id="CHEBI:15379"/>
        <dbReference type="ChEBI" id="CHEBI:57618"/>
        <dbReference type="ChEBI" id="CHEBI:58210"/>
        <dbReference type="ChEBI" id="CHEBI:134185"/>
        <dbReference type="ChEBI" id="CHEBI:134233"/>
    </reaction>
    <physiologicalReaction direction="left-to-right" evidence="17">
        <dbReference type="Rhea" id="RHEA:51633"/>
    </physiologicalReaction>
</comment>
<evidence type="ECO:0000256" key="21">
    <source>
        <dbReference type="SAM" id="MobiDB-lite"/>
    </source>
</evidence>
<keyword evidence="12" id="KW-0443">Lipid metabolism</keyword>
<evidence type="ECO:0000256" key="14">
    <source>
        <dbReference type="ARBA" id="ARBA00040248"/>
    </source>
</evidence>
<evidence type="ECO:0000256" key="5">
    <source>
        <dbReference type="ARBA" id="ARBA00022617"/>
    </source>
</evidence>
<dbReference type="GO" id="GO:0020037">
    <property type="term" value="F:heme binding"/>
    <property type="evidence" value="ECO:0007669"/>
    <property type="project" value="InterPro"/>
</dbReference>
<keyword evidence="13" id="KW-0472">Membrane</keyword>
<dbReference type="InterPro" id="IPR001128">
    <property type="entry name" value="Cyt_P450"/>
</dbReference>
<gene>
    <name evidence="22" type="ORF">MDA_GLEAN10014843</name>
</gene>
<accession>L5ME51</accession>
<keyword evidence="9" id="KW-0560">Oxidoreductase</keyword>
<evidence type="ECO:0000256" key="2">
    <source>
        <dbReference type="ARBA" id="ARBA00004174"/>
    </source>
</evidence>
<dbReference type="GO" id="GO:0005789">
    <property type="term" value="C:endoplasmic reticulum membrane"/>
    <property type="evidence" value="ECO:0007669"/>
    <property type="project" value="UniProtKB-SubCell"/>
</dbReference>
<feature type="compositionally biased region" description="Basic and acidic residues" evidence="21">
    <location>
        <begin position="22"/>
        <end position="35"/>
    </location>
</feature>
<evidence type="ECO:0000256" key="19">
    <source>
        <dbReference type="ARBA" id="ARBA00081829"/>
    </source>
</evidence>
<evidence type="ECO:0000256" key="11">
    <source>
        <dbReference type="ARBA" id="ARBA00023033"/>
    </source>
</evidence>
<evidence type="ECO:0000256" key="17">
    <source>
        <dbReference type="ARBA" id="ARBA00052717"/>
    </source>
</evidence>
<feature type="binding site" description="axial binding residue" evidence="20">
    <location>
        <position position="468"/>
    </location>
    <ligand>
        <name>heme</name>
        <dbReference type="ChEBI" id="CHEBI:30413"/>
    </ligand>
    <ligandPart>
        <name>Fe</name>
        <dbReference type="ChEBI" id="CHEBI:18248"/>
    </ligandPart>
</feature>